<dbReference type="RefSeq" id="WP_088441955.1">
    <property type="nucleotide sequence ID" value="NZ_BMMC01000007.1"/>
</dbReference>
<evidence type="ECO:0008006" key="3">
    <source>
        <dbReference type="Google" id="ProtNLM"/>
    </source>
</evidence>
<organism evidence="1 2">
    <name type="scientific">Sphingopyxis bauzanensis</name>
    <dbReference type="NCBI Taxonomy" id="651663"/>
    <lineage>
        <taxon>Bacteria</taxon>
        <taxon>Pseudomonadati</taxon>
        <taxon>Pseudomonadota</taxon>
        <taxon>Alphaproteobacteria</taxon>
        <taxon>Sphingomonadales</taxon>
        <taxon>Sphingomonadaceae</taxon>
        <taxon>Sphingopyxis</taxon>
    </lineage>
</organism>
<keyword evidence="2" id="KW-1185">Reference proteome</keyword>
<gene>
    <name evidence="1" type="ORF">CDQ92_13930</name>
</gene>
<evidence type="ECO:0000313" key="2">
    <source>
        <dbReference type="Proteomes" id="UP000197361"/>
    </source>
</evidence>
<sequence>MDRDLMSSNPAEDIGYTRADVESRVFLRATGRASPALVAPTNRKFDVDAWTAALDENTNARDADLVIGALLIGPLKNQLQRDLITGLFGTMSRPTVIRLAVAAANRAVLLTQRALRKANTRDAADNEVGDFMALSQTKFKPSATAPALSFDDANTAIIDTLPHWFAQANGQSADRSPGFTDYRRVAAKAEAALSYERLFRDIWQEILWEPWQLRRRGAKNELGLVPKNASLQAKWRAWDWRDQMLLMQGPTLDQHFRATVGTTEAAPFEKTIVKARRSGNKTLIQTGPLTDRARVDALTRGELLDNSYLAPFLNEAFPGSGLTVRLLEQAIVILLEACRLLLLDEKKVELDRYHDVARFACALDRSALVETLAECLSIAADLASELVTRLTSDPAELGPLFDKGVWHRPLVFADNDDLLLVAGAILHGSPLRRASLWLKDAGLGDRLSTTTQGLQFEADVRASVAADLHANPIFRGLERKVTRLDRTGDAGEEVDMIIRVGNDVILCEIKSFLCPSEALDRHNYLDKLRGACAQASRKVAWFRSDGAAQVAALGADLSDDIAVHPLVVVNQSAGTSLQYDGVPVIDSNYLSLLLGDGSFVRGSILRRGDPEPRLIREPLYADAAAFSEALPILLRENPTMKRLEAAIQWGYQSIKVPGFILHLAVPNMDVETFKSRGIDGVDLEKPGARSVVPAKRRL</sequence>
<reference evidence="1 2" key="1">
    <citation type="journal article" date="2010" name="Int. J. Syst. Evol. Microbiol.">
        <title>Sphingopyxis bauzanensis sp. nov., a psychrophilic bacterium isolated from soil.</title>
        <authorList>
            <person name="Zhang D.C."/>
            <person name="Liu H.C."/>
            <person name="Xin Y.H."/>
            <person name="Zhou Y.G."/>
            <person name="Schinner F."/>
            <person name="Margesin R."/>
        </authorList>
    </citation>
    <scope>NUCLEOTIDE SEQUENCE [LARGE SCALE GENOMIC DNA]</scope>
    <source>
        <strain evidence="1 2">DSM 22271</strain>
    </source>
</reference>
<name>A0A246JS74_9SPHN</name>
<accession>A0A246JS74</accession>
<dbReference type="EMBL" id="NISK01000003">
    <property type="protein sequence ID" value="OWQ95857.1"/>
    <property type="molecule type" value="Genomic_DNA"/>
</dbReference>
<dbReference type="AlphaFoldDB" id="A0A246JS74"/>
<dbReference type="Proteomes" id="UP000197361">
    <property type="component" value="Unassembled WGS sequence"/>
</dbReference>
<dbReference type="OrthoDB" id="8410834at2"/>
<comment type="caution">
    <text evidence="1">The sequence shown here is derived from an EMBL/GenBank/DDBJ whole genome shotgun (WGS) entry which is preliminary data.</text>
</comment>
<proteinExistence type="predicted"/>
<protein>
    <recommendedName>
        <fullName evidence="3">NERD domain-containing protein</fullName>
    </recommendedName>
</protein>
<evidence type="ECO:0000313" key="1">
    <source>
        <dbReference type="EMBL" id="OWQ95857.1"/>
    </source>
</evidence>